<feature type="transmembrane region" description="Helical" evidence="1">
    <location>
        <begin position="33"/>
        <end position="55"/>
    </location>
</feature>
<feature type="transmembrane region" description="Helical" evidence="1">
    <location>
        <begin position="125"/>
        <end position="146"/>
    </location>
</feature>
<feature type="transmembrane region" description="Helical" evidence="1">
    <location>
        <begin position="96"/>
        <end position="113"/>
    </location>
</feature>
<dbReference type="Pfam" id="PF04657">
    <property type="entry name" value="DMT_YdcZ"/>
    <property type="match status" value="2"/>
</dbReference>
<dbReference type="EMBL" id="JADOUE010000001">
    <property type="protein sequence ID" value="MBG6121925.1"/>
    <property type="molecule type" value="Genomic_DNA"/>
</dbReference>
<feature type="transmembrane region" description="Helical" evidence="1">
    <location>
        <begin position="67"/>
        <end position="90"/>
    </location>
</feature>
<dbReference type="PANTHER" id="PTHR34821:SF2">
    <property type="entry name" value="INNER MEMBRANE PROTEIN YDCZ"/>
    <property type="match status" value="1"/>
</dbReference>
<evidence type="ECO:0000313" key="2">
    <source>
        <dbReference type="EMBL" id="MBG6121925.1"/>
    </source>
</evidence>
<evidence type="ECO:0000313" key="3">
    <source>
        <dbReference type="Proteomes" id="UP000658613"/>
    </source>
</evidence>
<comment type="caution">
    <text evidence="2">The sequence shown here is derived from an EMBL/GenBank/DDBJ whole genome shotgun (WGS) entry which is preliminary data.</text>
</comment>
<dbReference type="InterPro" id="IPR006750">
    <property type="entry name" value="YdcZ"/>
</dbReference>
<feature type="transmembrane region" description="Helical" evidence="1">
    <location>
        <begin position="190"/>
        <end position="210"/>
    </location>
</feature>
<dbReference type="GO" id="GO:0005886">
    <property type="term" value="C:plasma membrane"/>
    <property type="evidence" value="ECO:0007669"/>
    <property type="project" value="TreeGrafter"/>
</dbReference>
<organism evidence="2 3">
    <name type="scientific">Corynebacterium aquatimens</name>
    <dbReference type="NCBI Taxonomy" id="1190508"/>
    <lineage>
        <taxon>Bacteria</taxon>
        <taxon>Bacillati</taxon>
        <taxon>Actinomycetota</taxon>
        <taxon>Actinomycetes</taxon>
        <taxon>Mycobacteriales</taxon>
        <taxon>Corynebacteriaceae</taxon>
        <taxon>Corynebacterium</taxon>
    </lineage>
</organism>
<dbReference type="PANTHER" id="PTHR34821">
    <property type="entry name" value="INNER MEMBRANE PROTEIN YDCZ"/>
    <property type="match status" value="1"/>
</dbReference>
<keyword evidence="1" id="KW-0472">Membrane</keyword>
<dbReference type="AlphaFoldDB" id="A0A931DXI0"/>
<dbReference type="Proteomes" id="UP000658613">
    <property type="component" value="Unassembled WGS sequence"/>
</dbReference>
<feature type="transmembrane region" description="Helical" evidence="1">
    <location>
        <begin position="158"/>
        <end position="178"/>
    </location>
</feature>
<gene>
    <name evidence="2" type="ORF">IW254_000894</name>
</gene>
<dbReference type="RefSeq" id="WP_196824401.1">
    <property type="nucleotide sequence ID" value="NZ_CP046980.1"/>
</dbReference>
<proteinExistence type="predicted"/>
<keyword evidence="3" id="KW-1185">Reference proteome</keyword>
<keyword evidence="1" id="KW-1133">Transmembrane helix</keyword>
<evidence type="ECO:0000256" key="1">
    <source>
        <dbReference type="SAM" id="Phobius"/>
    </source>
</evidence>
<reference evidence="2" key="1">
    <citation type="submission" date="2020-11" db="EMBL/GenBank/DDBJ databases">
        <title>Sequencing the genomes of 1000 actinobacteria strains.</title>
        <authorList>
            <person name="Klenk H.-P."/>
        </authorList>
    </citation>
    <scope>NUCLEOTIDE SEQUENCE</scope>
    <source>
        <strain evidence="2">DSM 45632</strain>
    </source>
</reference>
<feature type="transmembrane region" description="Helical" evidence="1">
    <location>
        <begin position="225"/>
        <end position="248"/>
    </location>
</feature>
<keyword evidence="1" id="KW-0812">Transmembrane</keyword>
<protein>
    <submittedName>
        <fullName evidence="2">Transporter family-2 protein</fullName>
    </submittedName>
</protein>
<sequence>MLLLIALAVGGIVPVQTAANSRLRLSVGNRPIVSALISFSVALACAVLATLALVGDPVPHVPGGAPWWVWLGGVLGACFVMGNIMLFPVLGAVETVVLPILGQVAMGLLIDRFGLFHSPLMDVSVLRLIGAAVVFVGIVVTLRGGADVFGSSAGGPSVWIYRAVGVVIGMGSAAQTAINGHLGIITGSAYYASEINLTVGVALLLIAVLVTSPRQLTRRPEPGPWWMWLGGITGAIFVVAGASLSPILGTATTVIAFNAGTIAGGQLLETVGAFGARKSPLNARRVAGLVLIFAGILAVRLL</sequence>
<name>A0A931DXI0_9CORY</name>
<accession>A0A931DXI0</accession>